<keyword evidence="5 6" id="KW-0482">Metalloprotease</keyword>
<evidence type="ECO:0000313" key="10">
    <source>
        <dbReference type="Proteomes" id="UP000198833"/>
    </source>
</evidence>
<feature type="domain" description="Oligopeptidase F N-terminal" evidence="8">
    <location>
        <begin position="114"/>
        <end position="183"/>
    </location>
</feature>
<comment type="similarity">
    <text evidence="6">Belongs to the peptidase M3B family.</text>
</comment>
<dbReference type="EC" id="3.4.24.-" evidence="6"/>
<keyword evidence="10" id="KW-1185">Reference proteome</keyword>
<dbReference type="InterPro" id="IPR045090">
    <property type="entry name" value="Pept_M3A_M3B"/>
</dbReference>
<dbReference type="GO" id="GO:0046872">
    <property type="term" value="F:metal ion binding"/>
    <property type="evidence" value="ECO:0007669"/>
    <property type="project" value="UniProtKB-UniRule"/>
</dbReference>
<evidence type="ECO:0000256" key="5">
    <source>
        <dbReference type="ARBA" id="ARBA00023049"/>
    </source>
</evidence>
<dbReference type="AlphaFoldDB" id="A0A1H9FTT2"/>
<dbReference type="Gene3D" id="1.20.140.70">
    <property type="entry name" value="Oligopeptidase f, N-terminal domain"/>
    <property type="match status" value="1"/>
</dbReference>
<dbReference type="SUPFAM" id="SSF55486">
    <property type="entry name" value="Metalloproteases ('zincins'), catalytic domain"/>
    <property type="match status" value="1"/>
</dbReference>
<dbReference type="PANTHER" id="PTHR11804:SF84">
    <property type="entry name" value="SACCHAROLYSIN"/>
    <property type="match status" value="1"/>
</dbReference>
<dbReference type="NCBIfam" id="TIGR00181">
    <property type="entry name" value="pepF"/>
    <property type="match status" value="1"/>
</dbReference>
<evidence type="ECO:0000256" key="4">
    <source>
        <dbReference type="ARBA" id="ARBA00022833"/>
    </source>
</evidence>
<dbReference type="InterPro" id="IPR004438">
    <property type="entry name" value="Peptidase_M3B"/>
</dbReference>
<comment type="function">
    <text evidence="6">Has oligopeptidase activity and degrades a variety of small bioactive peptides.</text>
</comment>
<evidence type="ECO:0000256" key="1">
    <source>
        <dbReference type="ARBA" id="ARBA00022670"/>
    </source>
</evidence>
<keyword evidence="1 6" id="KW-0645">Protease</keyword>
<evidence type="ECO:0000313" key="9">
    <source>
        <dbReference type="EMBL" id="SEQ40888.1"/>
    </source>
</evidence>
<dbReference type="GO" id="GO:0006518">
    <property type="term" value="P:peptide metabolic process"/>
    <property type="evidence" value="ECO:0007669"/>
    <property type="project" value="TreeGrafter"/>
</dbReference>
<proteinExistence type="inferred from homology"/>
<keyword evidence="2 6" id="KW-0479">Metal-binding</keyword>
<keyword evidence="4 6" id="KW-0862">Zinc</keyword>
<protein>
    <recommendedName>
        <fullName evidence="6">Oligopeptidase F</fullName>
        <ecNumber evidence="6">3.4.24.-</ecNumber>
    </recommendedName>
</protein>
<gene>
    <name evidence="9" type="ORF">SAMN04488558_11012</name>
</gene>
<evidence type="ECO:0000259" key="7">
    <source>
        <dbReference type="Pfam" id="PF01432"/>
    </source>
</evidence>
<dbReference type="OrthoDB" id="9766487at2"/>
<reference evidence="9 10" key="1">
    <citation type="submission" date="2016-10" db="EMBL/GenBank/DDBJ databases">
        <authorList>
            <person name="de Groot N.N."/>
        </authorList>
    </citation>
    <scope>NUCLEOTIDE SEQUENCE [LARGE SCALE GENOMIC DNA]</scope>
    <source>
        <strain evidence="9 10">DSM 15695</strain>
    </source>
</reference>
<dbReference type="Gene3D" id="1.10.1370.20">
    <property type="entry name" value="Oligoendopeptidase f, C-terminal domain"/>
    <property type="match status" value="1"/>
</dbReference>
<comment type="cofactor">
    <cofactor evidence="6">
        <name>Zn(2+)</name>
        <dbReference type="ChEBI" id="CHEBI:29105"/>
    </cofactor>
    <text evidence="6">Binds 1 zinc ion.</text>
</comment>
<organism evidence="9 10">
    <name type="scientific">Ignavigranum ruoffiae</name>
    <dbReference type="NCBI Taxonomy" id="89093"/>
    <lineage>
        <taxon>Bacteria</taxon>
        <taxon>Bacillati</taxon>
        <taxon>Bacillota</taxon>
        <taxon>Bacilli</taxon>
        <taxon>Lactobacillales</taxon>
        <taxon>Aerococcaceae</taxon>
        <taxon>Ignavigranum</taxon>
    </lineage>
</organism>
<name>A0A1H9FTT2_9LACT</name>
<dbReference type="GO" id="GO:0006508">
    <property type="term" value="P:proteolysis"/>
    <property type="evidence" value="ECO:0007669"/>
    <property type="project" value="UniProtKB-KW"/>
</dbReference>
<evidence type="ECO:0000256" key="2">
    <source>
        <dbReference type="ARBA" id="ARBA00022723"/>
    </source>
</evidence>
<dbReference type="Gene3D" id="1.10.287.830">
    <property type="entry name" value="putative peptidase helix hairpin domain like"/>
    <property type="match status" value="1"/>
</dbReference>
<dbReference type="InterPro" id="IPR042088">
    <property type="entry name" value="OligoPept_F_C"/>
</dbReference>
<keyword evidence="3 6" id="KW-0378">Hydrolase</keyword>
<dbReference type="Pfam" id="PF08439">
    <property type="entry name" value="Peptidase_M3_N"/>
    <property type="match status" value="1"/>
</dbReference>
<feature type="domain" description="Peptidase M3A/M3B catalytic" evidence="7">
    <location>
        <begin position="204"/>
        <end position="583"/>
    </location>
</feature>
<evidence type="ECO:0000259" key="8">
    <source>
        <dbReference type="Pfam" id="PF08439"/>
    </source>
</evidence>
<dbReference type="GO" id="GO:0004222">
    <property type="term" value="F:metalloendopeptidase activity"/>
    <property type="evidence" value="ECO:0007669"/>
    <property type="project" value="UniProtKB-UniRule"/>
</dbReference>
<sequence length="601" mass="69489">MTELQTRQASNPEFHWDLTSMFANDEAFEAELKASQTEIDQVKSFEGQLNQSAQKLLAAIEAYLKMERTLSNLYVYGHLKNDQDQADAKYQDLFARVSALYSDAMAASAYLRPELLAMDQATLDQFMAEEPGLAPYQQYLDDLRRFKAHTLSAEIEQILAQGGQFFAGNAQTFSYLNNADLEFPKVTDKDGQEIQITHGNFIKLLESSDRDLRRQTFQSFYKVYHQFRNTFASILGTEIKKNNFEAKIRKFDSARQASLFANNVPESVYDTLVNSVNQRLDLLHRYVKLRRNLLKLEDLEMYDMFTPLLGEPPIKFNYEEAQAIVLEALKPMGEDYLEIVQAAFDEKWIDVYENKGKRSGAYSSGSYDSKPYILMNFQEGNDSLYTLIHEMGHSLHSYLTNQHQDYVYSHYSIFLAEIASTTNENLLTAYLLEKYQDVNIQLYILNHFLDGVKSTVYRQTQFAEFEHLMYQEDAAGTPLTAEFLSKEYQAINEKYYGDAVNSDSEIALEWARIPHFYYNYYVFQYSTGFSAATAFAQRILSGDQEARDRYLNFLKSGNKDYPIETMIEAGLDMTQPDYIDATLDVFEERLNEFESLLKSQQ</sequence>
<dbReference type="Pfam" id="PF01432">
    <property type="entry name" value="Peptidase_M3"/>
    <property type="match status" value="1"/>
</dbReference>
<dbReference type="Proteomes" id="UP000198833">
    <property type="component" value="Unassembled WGS sequence"/>
</dbReference>
<evidence type="ECO:0000256" key="6">
    <source>
        <dbReference type="RuleBase" id="RU368091"/>
    </source>
</evidence>
<dbReference type="EMBL" id="FOEN01000010">
    <property type="protein sequence ID" value="SEQ40888.1"/>
    <property type="molecule type" value="Genomic_DNA"/>
</dbReference>
<dbReference type="InterPro" id="IPR013647">
    <property type="entry name" value="OligopepF_N_dom"/>
</dbReference>
<dbReference type="RefSeq" id="WP_092572478.1">
    <property type="nucleotide sequence ID" value="NZ_FOEN01000010.1"/>
</dbReference>
<dbReference type="PANTHER" id="PTHR11804">
    <property type="entry name" value="PROTEASE M3 THIMET OLIGOPEPTIDASE-RELATED"/>
    <property type="match status" value="1"/>
</dbReference>
<accession>A0A1H9FTT2</accession>
<dbReference type="InterPro" id="IPR001567">
    <property type="entry name" value="Pept_M3A_M3B_dom"/>
</dbReference>
<evidence type="ECO:0000256" key="3">
    <source>
        <dbReference type="ARBA" id="ARBA00022801"/>
    </source>
</evidence>
<dbReference type="CDD" id="cd09608">
    <property type="entry name" value="M3B_PepF"/>
    <property type="match status" value="1"/>
</dbReference>
<dbReference type="STRING" id="89093.SAMN04488558_11012"/>